<dbReference type="PANTHER" id="PTHR21708">
    <property type="entry name" value="PROBABLE 2-DEHYDROPANTOATE 2-REDUCTASE"/>
    <property type="match status" value="1"/>
</dbReference>
<evidence type="ECO:0000259" key="2">
    <source>
        <dbReference type="Pfam" id="PF08546"/>
    </source>
</evidence>
<dbReference type="OrthoDB" id="3609at2759"/>
<dbReference type="InterPro" id="IPR013752">
    <property type="entry name" value="KPA_reductase"/>
</dbReference>
<dbReference type="FunFam" id="1.10.1040.10:FF:000017">
    <property type="entry name" value="2-dehydropantoate 2-reductase"/>
    <property type="match status" value="1"/>
</dbReference>
<feature type="domain" description="Ketopantoate reductase C-terminal" evidence="2">
    <location>
        <begin position="219"/>
        <end position="343"/>
    </location>
</feature>
<evidence type="ECO:0000259" key="1">
    <source>
        <dbReference type="Pfam" id="PF02558"/>
    </source>
</evidence>
<dbReference type="SUPFAM" id="SSF48179">
    <property type="entry name" value="6-phosphogluconate dehydrogenase C-terminal domain-like"/>
    <property type="match status" value="1"/>
</dbReference>
<organism evidence="3 4">
    <name type="scientific">Aspergillus nomiae NRRL (strain ATCC 15546 / NRRL 13137 / CBS 260.88 / M93)</name>
    <dbReference type="NCBI Taxonomy" id="1509407"/>
    <lineage>
        <taxon>Eukaryota</taxon>
        <taxon>Fungi</taxon>
        <taxon>Dikarya</taxon>
        <taxon>Ascomycota</taxon>
        <taxon>Pezizomycotina</taxon>
        <taxon>Eurotiomycetes</taxon>
        <taxon>Eurotiomycetidae</taxon>
        <taxon>Eurotiales</taxon>
        <taxon>Aspergillaceae</taxon>
        <taxon>Aspergillus</taxon>
        <taxon>Aspergillus subgen. Circumdati</taxon>
    </lineage>
</organism>
<feature type="domain" description="Ketopantoate reductase N-terminal" evidence="1">
    <location>
        <begin position="9"/>
        <end position="186"/>
    </location>
</feature>
<gene>
    <name evidence="3" type="ORF">ANOM_003198</name>
</gene>
<dbReference type="Pfam" id="PF02558">
    <property type="entry name" value="ApbA"/>
    <property type="match status" value="1"/>
</dbReference>
<dbReference type="GO" id="GO:0005737">
    <property type="term" value="C:cytoplasm"/>
    <property type="evidence" value="ECO:0007669"/>
    <property type="project" value="TreeGrafter"/>
</dbReference>
<protein>
    <submittedName>
        <fullName evidence="3">Putative 2-dehydropantoate 2-reductase family protein</fullName>
    </submittedName>
</protein>
<dbReference type="Proteomes" id="UP000037505">
    <property type="component" value="Unassembled WGS sequence"/>
</dbReference>
<dbReference type="InterPro" id="IPR008927">
    <property type="entry name" value="6-PGluconate_DH-like_C_sf"/>
</dbReference>
<evidence type="ECO:0000313" key="4">
    <source>
        <dbReference type="Proteomes" id="UP000037505"/>
    </source>
</evidence>
<keyword evidence="4" id="KW-1185">Reference proteome</keyword>
<dbReference type="PANTHER" id="PTHR21708:SF30">
    <property type="entry name" value="2-DEHYDROPANTOATE 2-REDUCTASE-RELATED"/>
    <property type="match status" value="1"/>
</dbReference>
<dbReference type="STRING" id="1509407.A0A0L1JD09"/>
<dbReference type="Pfam" id="PF08546">
    <property type="entry name" value="ApbA_C"/>
    <property type="match status" value="1"/>
</dbReference>
<proteinExistence type="predicted"/>
<evidence type="ECO:0000313" key="3">
    <source>
        <dbReference type="EMBL" id="KNG89597.1"/>
    </source>
</evidence>
<comment type="caution">
    <text evidence="3">The sequence shown here is derived from an EMBL/GenBank/DDBJ whole genome shotgun (WGS) entry which is preliminary data.</text>
</comment>
<dbReference type="GeneID" id="26805002"/>
<name>A0A0L1JD09_ASPN3</name>
<accession>A0A0L1JD09</accession>
<dbReference type="InterPro" id="IPR051402">
    <property type="entry name" value="KPR-Related"/>
</dbReference>
<dbReference type="RefSeq" id="XP_015410520.1">
    <property type="nucleotide sequence ID" value="XM_015548455.1"/>
</dbReference>
<dbReference type="InterPro" id="IPR013328">
    <property type="entry name" value="6PGD_dom2"/>
</dbReference>
<dbReference type="InterPro" id="IPR013332">
    <property type="entry name" value="KPR_N"/>
</dbReference>
<dbReference type="Gene3D" id="1.10.1040.10">
    <property type="entry name" value="N-(1-d-carboxylethyl)-l-norvaline Dehydrogenase, domain 2"/>
    <property type="match status" value="1"/>
</dbReference>
<sequence length="382" mass="42236">MPELNRALLVGSGGVGTMVAFNIEASGLGRVAAVLRSNYTKVLQEGFEIDSCEHGSIKGWRPSEGEHTYSLYCPVFVLELVNGNVCPLVLKEIPTTSDIPWDYIIVVTKNVPDIPPTVTDMIAPAVTPGHTAILLIQNGLNIERPILERFPNNVCLSGISMIGSQEESPGVIKHYDVDLLILGAFRNPNISRDGEVASAKRFAGMYTAQCETRCRFVEDVQNSRWEKLVYNACWNSICALTDMDTGRIRLTDHAVQTLVRPAMEEIRAAARVHGVNLPAELCDRMLELDPLTMYYQPSMLVDMRKGKFIEVENIIGEPLAAGTARGVPMPTLNVLYNLLKAKQWATKEKLGMLEIPPGGDYLTQRSFPKQKAHTRPVEESSL</sequence>
<dbReference type="Gene3D" id="3.40.50.720">
    <property type="entry name" value="NAD(P)-binding Rossmann-like Domain"/>
    <property type="match status" value="1"/>
</dbReference>
<reference evidence="3 4" key="1">
    <citation type="submission" date="2014-06" db="EMBL/GenBank/DDBJ databases">
        <title>The Genome of the Aflatoxigenic Filamentous Fungus Aspergillus nomius.</title>
        <authorList>
            <person name="Moore M.G."/>
            <person name="Shannon B.M."/>
            <person name="Brian M.M."/>
        </authorList>
    </citation>
    <scope>NUCLEOTIDE SEQUENCE [LARGE SCALE GENOMIC DNA]</scope>
    <source>
        <strain evidence="3 4">NRRL 13137</strain>
    </source>
</reference>
<dbReference type="AlphaFoldDB" id="A0A0L1JD09"/>
<dbReference type="EMBL" id="JNOM01000028">
    <property type="protein sequence ID" value="KNG89597.1"/>
    <property type="molecule type" value="Genomic_DNA"/>
</dbReference>